<reference evidence="1 2" key="1">
    <citation type="journal article" date="2013" name="BMC Genomics">
        <title>Comparative genomics of parasitic silkworm microsporidia reveal an association between genome expansion and host adaptation.</title>
        <authorList>
            <person name="Pan G."/>
            <person name="Xu J."/>
            <person name="Li T."/>
            <person name="Xia Q."/>
            <person name="Liu S.L."/>
            <person name="Zhang G."/>
            <person name="Li S."/>
            <person name="Li C."/>
            <person name="Liu H."/>
            <person name="Yang L."/>
            <person name="Liu T."/>
            <person name="Zhang X."/>
            <person name="Wu Z."/>
            <person name="Fan W."/>
            <person name="Dang X."/>
            <person name="Xiang H."/>
            <person name="Tao M."/>
            <person name="Li Y."/>
            <person name="Hu J."/>
            <person name="Li Z."/>
            <person name="Lin L."/>
            <person name="Luo J."/>
            <person name="Geng L."/>
            <person name="Wang L."/>
            <person name="Long M."/>
            <person name="Wan Y."/>
            <person name="He N."/>
            <person name="Zhang Z."/>
            <person name="Lu C."/>
            <person name="Keeling P.J."/>
            <person name="Wang J."/>
            <person name="Xiang Z."/>
            <person name="Zhou Z."/>
        </authorList>
    </citation>
    <scope>NUCLEOTIDE SEQUENCE [LARGE SCALE GENOMIC DNA]</scope>
    <source>
        <strain evidence="2">CQ1 / CVCC 102059</strain>
    </source>
</reference>
<accession>R0KSZ4</accession>
<dbReference type="HOGENOM" id="CLU_1180531_0_0_1"/>
<keyword evidence="2" id="KW-1185">Reference proteome</keyword>
<gene>
    <name evidence="1" type="ORF">NBO_80gi002</name>
</gene>
<name>R0KSZ4_NOSB1</name>
<dbReference type="OrthoDB" id="2190236at2759"/>
<evidence type="ECO:0000313" key="2">
    <source>
        <dbReference type="Proteomes" id="UP000016927"/>
    </source>
</evidence>
<dbReference type="EMBL" id="KB908988">
    <property type="protein sequence ID" value="EOB13347.1"/>
    <property type="molecule type" value="Genomic_DNA"/>
</dbReference>
<dbReference type="VEuPathDB" id="MicrosporidiaDB:NBO_80gi002"/>
<dbReference type="Proteomes" id="UP000016927">
    <property type="component" value="Unassembled WGS sequence"/>
</dbReference>
<organism evidence="1 2">
    <name type="scientific">Nosema bombycis (strain CQ1 / CVCC 102059)</name>
    <name type="common">Microsporidian parasite</name>
    <name type="synonym">Pebrine of silkworm</name>
    <dbReference type="NCBI Taxonomy" id="578461"/>
    <lineage>
        <taxon>Eukaryota</taxon>
        <taxon>Fungi</taxon>
        <taxon>Fungi incertae sedis</taxon>
        <taxon>Microsporidia</taxon>
        <taxon>Nosematidae</taxon>
        <taxon>Nosema</taxon>
    </lineage>
</organism>
<protein>
    <submittedName>
        <fullName evidence="1">Uncharacterized protein</fullName>
    </submittedName>
</protein>
<proteinExistence type="predicted"/>
<evidence type="ECO:0000313" key="1">
    <source>
        <dbReference type="EMBL" id="EOB13347.1"/>
    </source>
</evidence>
<dbReference type="AlphaFoldDB" id="R0KSZ4"/>
<sequence length="235" mass="27679">MKDIPFCMELNSRLRQSNEAKIKEVEELYVYKNEINKIVCNILLSFLEKTRILSRPNKFCDIETLVLNLKRALDSFEDNKNVTTVFLRNFGAFFKVETVDNLCRTLSETILKKVIELSDQFDQMKRSIYLVNNFYTLKNYIEDVNNQNINQGIEDNSEIIVNSWKDELSSKTGRRFTDFIDVNLHSFKSYYLPSEIRVNVVPKIKAIIWENILTKEYNGNENELNENINEIFTGK</sequence>